<dbReference type="Proteomes" id="UP000229329">
    <property type="component" value="Unassembled WGS sequence"/>
</dbReference>
<organism evidence="1 2">
    <name type="scientific">Conservatibacter flavescens</name>
    <dbReference type="NCBI Taxonomy" id="28161"/>
    <lineage>
        <taxon>Bacteria</taxon>
        <taxon>Pseudomonadati</taxon>
        <taxon>Pseudomonadota</taxon>
        <taxon>Gammaproteobacteria</taxon>
        <taxon>Pasteurellales</taxon>
        <taxon>Pasteurellaceae</taxon>
        <taxon>Conservatibacter</taxon>
    </lineage>
</organism>
<evidence type="ECO:0000313" key="2">
    <source>
        <dbReference type="Proteomes" id="UP000229329"/>
    </source>
</evidence>
<keyword evidence="2" id="KW-1185">Reference proteome</keyword>
<sequence>MRNKKMMNIKTILENSSLTKIMQRSLFLADLNHQISQLLPTQFNGLYRVANINEENLVIEVKSAVVRQGFLFKQTELLALIQQKYPKIQQLNLRINPDLSL</sequence>
<name>A0A2M8S051_9PAST</name>
<dbReference type="AlphaFoldDB" id="A0A2M8S051"/>
<protein>
    <submittedName>
        <fullName evidence="1">DUF721 domain-containing protein</fullName>
    </submittedName>
</protein>
<dbReference type="RefSeq" id="WP_100289572.1">
    <property type="nucleotide sequence ID" value="NZ_PHHA01000028.1"/>
</dbReference>
<proteinExistence type="predicted"/>
<gene>
    <name evidence="1" type="ORF">CVP05_10760</name>
</gene>
<dbReference type="EMBL" id="PHHA01000028">
    <property type="protein sequence ID" value="PJG84494.1"/>
    <property type="molecule type" value="Genomic_DNA"/>
</dbReference>
<comment type="caution">
    <text evidence="1">The sequence shown here is derived from an EMBL/GenBank/DDBJ whole genome shotgun (WGS) entry which is preliminary data.</text>
</comment>
<dbReference type="Pfam" id="PF05258">
    <property type="entry name" value="DciA"/>
    <property type="match status" value="1"/>
</dbReference>
<evidence type="ECO:0000313" key="1">
    <source>
        <dbReference type="EMBL" id="PJG84494.1"/>
    </source>
</evidence>
<dbReference type="OrthoDB" id="5683143at2"/>
<accession>A0A2M8S051</accession>
<dbReference type="InterPro" id="IPR007922">
    <property type="entry name" value="DciA-like"/>
</dbReference>
<reference evidence="1 2" key="1">
    <citation type="submission" date="2017-11" db="EMBL/GenBank/DDBJ databases">
        <title>Reclassification of Bisgaard taxon 7 as Conservatibacter flavescens gen. nov., sp. nov.</title>
        <authorList>
            <person name="Christensen H."/>
        </authorList>
    </citation>
    <scope>NUCLEOTIDE SEQUENCE [LARGE SCALE GENOMIC DNA]</scope>
    <source>
        <strain evidence="1 2">7_4</strain>
    </source>
</reference>